<keyword evidence="2" id="KW-0285">Flavoprotein</keyword>
<dbReference type="Gene3D" id="1.20.58.100">
    <property type="entry name" value="Fumarate reductase/succinate dehydrogenase flavoprotein-like, C-terminal domain"/>
    <property type="match status" value="1"/>
</dbReference>
<evidence type="ECO:0000259" key="7">
    <source>
        <dbReference type="Pfam" id="PF02910"/>
    </source>
</evidence>
<name>A0AA52EJ37_9PROT</name>
<keyword evidence="9" id="KW-1185">Reference proteome</keyword>
<comment type="cofactor">
    <cofactor evidence="1">
        <name>FAD</name>
        <dbReference type="ChEBI" id="CHEBI:57692"/>
    </cofactor>
</comment>
<dbReference type="AlphaFoldDB" id="A0AA52EJ37"/>
<sequence length="621" mass="66720">MTLQRLHYDVIVVGSGMAGAAAANQAMKEGARVLVVSKDPLICSDTKISEGIITVRESGSEKDTVEELANNMQTGGSEIGDTSLSQIFAENSQDAHKWLSDNGLRSRTDPKTGKPIALGVPMGGHSLPRSVDHENGGLDHAQALLHALIAEGKIDTIEDAWFLDLYISNQKNKSICGGLLYHATKGTFISIVAPSVIIACGGLSTLYYPHTDTMRGNTGDSFALAARAGAQLVDMEHIQFIPFAIATPGSYQGLVIGEPVTTGILGVLKDKDGNEIANNLMTMTRAEASAIIAQAVAAGKGTENEGCYLDLTPNMIGQSGALFKRIYSEKFPTVLKTVKKALGPKAARIAEAWEVSPSAHYCMGGIRVTSSTEVLDSEQKVIEGLYAAGQALGGLHGSNRLGSTSLSEGAIFGQISGKRAAQHHRSSTSNEDIDQLEKKHYDFYSSKLGQQGDTAPIHVQRNLQSLAWTGIGPARDSASLNKVLSGLETVRVSNENSSIPTDHVWNQSFIDYVETRNLSLCAEVIASSALVRTKSTGAHVRLDEDSFPSDPMNYAVTSFYLDGKVFTAKLERALNQSDFKEAQSQLHNQKRDRHSQIARMPLEQQDPLLCDVYNSFLGDAP</sequence>
<evidence type="ECO:0000313" key="9">
    <source>
        <dbReference type="Proteomes" id="UP001268683"/>
    </source>
</evidence>
<dbReference type="PIRSF" id="PIRSF000171">
    <property type="entry name" value="SDHA_APRA_LASPO"/>
    <property type="match status" value="1"/>
</dbReference>
<dbReference type="Proteomes" id="UP001268683">
    <property type="component" value="Chromosome"/>
</dbReference>
<dbReference type="Pfam" id="PF00890">
    <property type="entry name" value="FAD_binding_2"/>
    <property type="match status" value="1"/>
</dbReference>
<evidence type="ECO:0000256" key="2">
    <source>
        <dbReference type="ARBA" id="ARBA00022630"/>
    </source>
</evidence>
<organism evidence="8 9">
    <name type="scientific">Temperatibacter marinus</name>
    <dbReference type="NCBI Taxonomy" id="1456591"/>
    <lineage>
        <taxon>Bacteria</taxon>
        <taxon>Pseudomonadati</taxon>
        <taxon>Pseudomonadota</taxon>
        <taxon>Alphaproteobacteria</taxon>
        <taxon>Kordiimonadales</taxon>
        <taxon>Temperatibacteraceae</taxon>
        <taxon>Temperatibacter</taxon>
    </lineage>
</organism>
<dbReference type="RefSeq" id="WP_310798812.1">
    <property type="nucleotide sequence ID" value="NZ_CP123872.1"/>
</dbReference>
<dbReference type="SUPFAM" id="SSF51905">
    <property type="entry name" value="FAD/NAD(P)-binding domain"/>
    <property type="match status" value="1"/>
</dbReference>
<gene>
    <name evidence="8" type="ORF">QGN29_01130</name>
</gene>
<evidence type="ECO:0000256" key="3">
    <source>
        <dbReference type="ARBA" id="ARBA00023002"/>
    </source>
</evidence>
<evidence type="ECO:0000256" key="5">
    <source>
        <dbReference type="SAM" id="MobiDB-lite"/>
    </source>
</evidence>
<dbReference type="GO" id="GO:0016491">
    <property type="term" value="F:oxidoreductase activity"/>
    <property type="evidence" value="ECO:0007669"/>
    <property type="project" value="UniProtKB-KW"/>
</dbReference>
<proteinExistence type="predicted"/>
<evidence type="ECO:0000256" key="1">
    <source>
        <dbReference type="ARBA" id="ARBA00001974"/>
    </source>
</evidence>
<feature type="domain" description="Fumarate reductase/succinate dehydrogenase flavoprotein-like C-terminal" evidence="7">
    <location>
        <begin position="461"/>
        <end position="555"/>
    </location>
</feature>
<dbReference type="Pfam" id="PF02910">
    <property type="entry name" value="Succ_DH_flav_C"/>
    <property type="match status" value="1"/>
</dbReference>
<dbReference type="InterPro" id="IPR027477">
    <property type="entry name" value="Succ_DH/fumarate_Rdtase_cat_sf"/>
</dbReference>
<dbReference type="Gene3D" id="3.50.50.60">
    <property type="entry name" value="FAD/NAD(P)-binding domain"/>
    <property type="match status" value="1"/>
</dbReference>
<feature type="region of interest" description="Disordered" evidence="5">
    <location>
        <begin position="101"/>
        <end position="120"/>
    </location>
</feature>
<dbReference type="InterPro" id="IPR030664">
    <property type="entry name" value="SdhA/FrdA/AprA"/>
</dbReference>
<dbReference type="InterPro" id="IPR036188">
    <property type="entry name" value="FAD/NAD-bd_sf"/>
</dbReference>
<keyword evidence="3" id="KW-0560">Oxidoreductase</keyword>
<dbReference type="KEGG" id="tmk:QGN29_01130"/>
<evidence type="ECO:0000313" key="8">
    <source>
        <dbReference type="EMBL" id="WND02966.1"/>
    </source>
</evidence>
<evidence type="ECO:0000259" key="6">
    <source>
        <dbReference type="Pfam" id="PF00890"/>
    </source>
</evidence>
<dbReference type="EMBL" id="CP123872">
    <property type="protein sequence ID" value="WND02966.1"/>
    <property type="molecule type" value="Genomic_DNA"/>
</dbReference>
<dbReference type="InterPro" id="IPR003953">
    <property type="entry name" value="FAD-dep_OxRdtase_2_FAD-bd"/>
</dbReference>
<accession>A0AA52EJ37</accession>
<protein>
    <submittedName>
        <fullName evidence="8">FAD-binding protein</fullName>
    </submittedName>
</protein>
<feature type="compositionally biased region" description="Basic and acidic residues" evidence="5">
    <location>
        <begin position="101"/>
        <end position="112"/>
    </location>
</feature>
<dbReference type="InterPro" id="IPR037099">
    <property type="entry name" value="Fum_R/Succ_DH_flav-like_C_sf"/>
</dbReference>
<feature type="domain" description="FAD-dependent oxidoreductase 2 FAD-binding" evidence="6">
    <location>
        <begin position="9"/>
        <end position="406"/>
    </location>
</feature>
<evidence type="ECO:0000256" key="4">
    <source>
        <dbReference type="PIRSR" id="PIRSR000171-1"/>
    </source>
</evidence>
<feature type="active site" description="Proton acceptor" evidence="4">
    <location>
        <position position="285"/>
    </location>
</feature>
<dbReference type="PANTHER" id="PTHR11632:SF51">
    <property type="entry name" value="SUCCINATE DEHYDROGENASE [UBIQUINONE] FLAVOPROTEIN SUBUNIT, MITOCHONDRIAL"/>
    <property type="match status" value="1"/>
</dbReference>
<dbReference type="PANTHER" id="PTHR11632">
    <property type="entry name" value="SUCCINATE DEHYDROGENASE 2 FLAVOPROTEIN SUBUNIT"/>
    <property type="match status" value="1"/>
</dbReference>
<reference evidence="8" key="1">
    <citation type="submission" date="2023-04" db="EMBL/GenBank/DDBJ databases">
        <title>Complete genome sequence of Temperatibacter marinus.</title>
        <authorList>
            <person name="Rong J.-C."/>
            <person name="Yi M.-L."/>
            <person name="Zhao Q."/>
        </authorList>
    </citation>
    <scope>NUCLEOTIDE SEQUENCE</scope>
    <source>
        <strain evidence="8">NBRC 110045</strain>
    </source>
</reference>
<dbReference type="Gene3D" id="3.90.700.10">
    <property type="entry name" value="Succinate dehydrogenase/fumarate reductase flavoprotein, catalytic domain"/>
    <property type="match status" value="1"/>
</dbReference>
<dbReference type="SUPFAM" id="SSF46977">
    <property type="entry name" value="Succinate dehydrogenase/fumarate reductase flavoprotein C-terminal domain"/>
    <property type="match status" value="1"/>
</dbReference>
<dbReference type="InterPro" id="IPR015939">
    <property type="entry name" value="Fum_Rdtase/Succ_DH_flav-like_C"/>
</dbReference>